<dbReference type="Proteomes" id="UP000282106">
    <property type="component" value="Unassembled WGS sequence"/>
</dbReference>
<dbReference type="PANTHER" id="PTHR21485:SF6">
    <property type="entry name" value="N-ACYLNEURAMINATE CYTIDYLYLTRANSFERASE-RELATED"/>
    <property type="match status" value="1"/>
</dbReference>
<reference evidence="14 15" key="1">
    <citation type="submission" date="2018-10" db="EMBL/GenBank/DDBJ databases">
        <authorList>
            <person name="Chen W.-M."/>
        </authorList>
    </citation>
    <scope>NUCLEOTIDE SEQUENCE [LARGE SCALE GENOMIC DNA]</scope>
    <source>
        <strain evidence="14 15">THS-13</strain>
    </source>
</reference>
<dbReference type="InParanoid" id="A0A3N0VL00"/>
<evidence type="ECO:0000256" key="10">
    <source>
        <dbReference type="ARBA" id="ARBA00022985"/>
    </source>
</evidence>
<comment type="cofactor">
    <cofactor evidence="2 12 13">
        <name>Mg(2+)</name>
        <dbReference type="ChEBI" id="CHEBI:18420"/>
    </cofactor>
</comment>
<feature type="binding site" evidence="13">
    <location>
        <position position="25"/>
    </location>
    <ligand>
        <name>substrate</name>
    </ligand>
</feature>
<dbReference type="InterPro" id="IPR036412">
    <property type="entry name" value="HAD-like_sf"/>
</dbReference>
<evidence type="ECO:0000256" key="12">
    <source>
        <dbReference type="PIRNR" id="PIRNR006118"/>
    </source>
</evidence>
<dbReference type="GO" id="GO:0009103">
    <property type="term" value="P:lipopolysaccharide biosynthetic process"/>
    <property type="evidence" value="ECO:0007669"/>
    <property type="project" value="UniProtKB-UniRule"/>
</dbReference>
<comment type="caution">
    <text evidence="14">The sequence shown here is derived from an EMBL/GenBank/DDBJ whole genome shotgun (WGS) entry which is preliminary data.</text>
</comment>
<evidence type="ECO:0000256" key="11">
    <source>
        <dbReference type="ARBA" id="ARBA00031051"/>
    </source>
</evidence>
<sequence>MNAPALPPSAEERARQIRCVIFDIDGVMTDCKLYLTHDGEEIKAVNVRDGLGIKLLMKNGIEVAVISGRPSVAMQKRLEFLDVKHIWLNTEDKLPAYRKLLDTVGISDAQCAHMGDDVPDLPLFLRVGLALAPGDAHPKAKAAAHWISQARGGDGAIREAVDFILACQGKD</sequence>
<feature type="binding site" evidence="13">
    <location>
        <position position="116"/>
    </location>
    <ligand>
        <name>Mg(2+)</name>
        <dbReference type="ChEBI" id="CHEBI:18420"/>
    </ligand>
</feature>
<accession>A0A3N0VL00</accession>
<dbReference type="InterPro" id="IPR050793">
    <property type="entry name" value="CMP-NeuNAc_synthase"/>
</dbReference>
<dbReference type="FunFam" id="3.40.50.1000:FF:000029">
    <property type="entry name" value="3-deoxy-D-manno-octulosonate 8-phosphate phosphatase KdsC"/>
    <property type="match status" value="1"/>
</dbReference>
<dbReference type="EMBL" id="RJVO01000001">
    <property type="protein sequence ID" value="ROH93443.1"/>
    <property type="molecule type" value="Genomic_DNA"/>
</dbReference>
<evidence type="ECO:0000256" key="4">
    <source>
        <dbReference type="ARBA" id="ARBA00011881"/>
    </source>
</evidence>
<dbReference type="SFLD" id="SFLDS00003">
    <property type="entry name" value="Haloacid_Dehalogenase"/>
    <property type="match status" value="1"/>
</dbReference>
<evidence type="ECO:0000256" key="5">
    <source>
        <dbReference type="ARBA" id="ARBA00013066"/>
    </source>
</evidence>
<evidence type="ECO:0000256" key="8">
    <source>
        <dbReference type="ARBA" id="ARBA00022801"/>
    </source>
</evidence>
<dbReference type="EC" id="3.1.3.45" evidence="5 12"/>
<keyword evidence="9 12" id="KW-0460">Magnesium</keyword>
<proteinExistence type="inferred from homology"/>
<comment type="subunit">
    <text evidence="4 12">Homotetramer.</text>
</comment>
<dbReference type="InterPro" id="IPR023214">
    <property type="entry name" value="HAD_sf"/>
</dbReference>
<gene>
    <name evidence="14" type="ORF">ED208_02695</name>
</gene>
<comment type="catalytic activity">
    <reaction evidence="1 12">
        <text>3-deoxy-alpha-D-manno-2-octulosonate-8-phosphate + H2O = 3-deoxy-alpha-D-manno-oct-2-ulosonate + phosphate</text>
        <dbReference type="Rhea" id="RHEA:11500"/>
        <dbReference type="ChEBI" id="CHEBI:15377"/>
        <dbReference type="ChEBI" id="CHEBI:43474"/>
        <dbReference type="ChEBI" id="CHEBI:85985"/>
        <dbReference type="ChEBI" id="CHEBI:85986"/>
        <dbReference type="EC" id="3.1.3.45"/>
    </reaction>
</comment>
<dbReference type="NCBIfam" id="TIGR01670">
    <property type="entry name" value="KdsC-phosphatas"/>
    <property type="match status" value="1"/>
</dbReference>
<dbReference type="PANTHER" id="PTHR21485">
    <property type="entry name" value="HAD SUPERFAMILY MEMBERS CMAS AND KDSC"/>
    <property type="match status" value="1"/>
</dbReference>
<dbReference type="Pfam" id="PF08282">
    <property type="entry name" value="Hydrolase_3"/>
    <property type="match status" value="1"/>
</dbReference>
<dbReference type="CDD" id="cd01630">
    <property type="entry name" value="HAD_KDO-like"/>
    <property type="match status" value="1"/>
</dbReference>
<evidence type="ECO:0000313" key="15">
    <source>
        <dbReference type="Proteomes" id="UP000282106"/>
    </source>
</evidence>
<evidence type="ECO:0000256" key="6">
    <source>
        <dbReference type="ARBA" id="ARBA00020092"/>
    </source>
</evidence>
<dbReference type="Gene3D" id="3.40.50.1000">
    <property type="entry name" value="HAD superfamily/HAD-like"/>
    <property type="match status" value="1"/>
</dbReference>
<keyword evidence="15" id="KW-1185">Reference proteome</keyword>
<evidence type="ECO:0000256" key="9">
    <source>
        <dbReference type="ARBA" id="ARBA00022842"/>
    </source>
</evidence>
<dbReference type="GO" id="GO:0019143">
    <property type="term" value="F:3-deoxy-manno-octulosonate-8-phosphatase activity"/>
    <property type="evidence" value="ECO:0007669"/>
    <property type="project" value="UniProtKB-UniRule"/>
</dbReference>
<evidence type="ECO:0000256" key="13">
    <source>
        <dbReference type="PIRSR" id="PIRSR006118-2"/>
    </source>
</evidence>
<dbReference type="GO" id="GO:0008781">
    <property type="term" value="F:N-acylneuraminate cytidylyltransferase activity"/>
    <property type="evidence" value="ECO:0007669"/>
    <property type="project" value="TreeGrafter"/>
</dbReference>
<comment type="function">
    <text evidence="12">Catalyzes the hydrolysis of 3-deoxy-D-manno-octulosonate 8-phosphate (KDO 8-P) to 3-deoxy-D-manno-octulosonate (KDO) and inorganic phosphate.</text>
</comment>
<keyword evidence="10 12" id="KW-0448">Lipopolysaccharide biosynthesis</keyword>
<dbReference type="GO" id="GO:0046872">
    <property type="term" value="F:metal ion binding"/>
    <property type="evidence" value="ECO:0007669"/>
    <property type="project" value="UniProtKB-UniRule"/>
</dbReference>
<keyword evidence="7 12" id="KW-0479">Metal-binding</keyword>
<dbReference type="AlphaFoldDB" id="A0A3N0VL00"/>
<dbReference type="SUPFAM" id="SSF56784">
    <property type="entry name" value="HAD-like"/>
    <property type="match status" value="1"/>
</dbReference>
<organism evidence="14 15">
    <name type="scientific">Stagnimonas aquatica</name>
    <dbReference type="NCBI Taxonomy" id="2689987"/>
    <lineage>
        <taxon>Bacteria</taxon>
        <taxon>Pseudomonadati</taxon>
        <taxon>Pseudomonadota</taxon>
        <taxon>Gammaproteobacteria</taxon>
        <taxon>Nevskiales</taxon>
        <taxon>Nevskiaceae</taxon>
        <taxon>Stagnimonas</taxon>
    </lineage>
</organism>
<dbReference type="RefSeq" id="WP_123210298.1">
    <property type="nucleotide sequence ID" value="NZ_RJVO01000001.1"/>
</dbReference>
<dbReference type="FunCoup" id="A0A3N0VL00">
    <property type="interactions" value="292"/>
</dbReference>
<evidence type="ECO:0000256" key="3">
    <source>
        <dbReference type="ARBA" id="ARBA00005893"/>
    </source>
</evidence>
<dbReference type="SFLD" id="SFLDG01136">
    <property type="entry name" value="C1.6:_Phosphoserine_Phosphatas"/>
    <property type="match status" value="1"/>
</dbReference>
<protein>
    <recommendedName>
        <fullName evidence="6 12">3-deoxy-D-manno-octulosonate 8-phosphate phosphatase KdsC</fullName>
        <ecNumber evidence="5 12">3.1.3.45</ecNumber>
    </recommendedName>
    <alternativeName>
        <fullName evidence="11 12">KDO 8-P phosphatase</fullName>
    </alternativeName>
</protein>
<evidence type="ECO:0000256" key="1">
    <source>
        <dbReference type="ARBA" id="ARBA00000898"/>
    </source>
</evidence>
<keyword evidence="8 12" id="KW-0378">Hydrolase</keyword>
<dbReference type="InterPro" id="IPR010023">
    <property type="entry name" value="KdsC_fam"/>
</dbReference>
<feature type="binding site" evidence="13">
    <location>
        <position position="23"/>
    </location>
    <ligand>
        <name>Mg(2+)</name>
        <dbReference type="ChEBI" id="CHEBI:18420"/>
    </ligand>
</feature>
<name>A0A3N0VL00_9GAMM</name>
<dbReference type="PIRSF" id="PIRSF006118">
    <property type="entry name" value="KDO8-P_Ptase"/>
    <property type="match status" value="1"/>
</dbReference>
<evidence type="ECO:0000313" key="14">
    <source>
        <dbReference type="EMBL" id="ROH93443.1"/>
    </source>
</evidence>
<evidence type="ECO:0000256" key="7">
    <source>
        <dbReference type="ARBA" id="ARBA00022723"/>
    </source>
</evidence>
<evidence type="ECO:0000256" key="2">
    <source>
        <dbReference type="ARBA" id="ARBA00001946"/>
    </source>
</evidence>
<dbReference type="SFLD" id="SFLDG01138">
    <property type="entry name" value="C1.6.2:_Deoxy-d-mannose-octulo"/>
    <property type="match status" value="1"/>
</dbReference>
<comment type="similarity">
    <text evidence="3 12">Belongs to the KdsC family.</text>
</comment>